<evidence type="ECO:0000256" key="5">
    <source>
        <dbReference type="SAM" id="Phobius"/>
    </source>
</evidence>
<dbReference type="AlphaFoldDB" id="A0A0W4ZS98"/>
<dbReference type="EMBL" id="LFWA01000005">
    <property type="protein sequence ID" value="KTW31257.1"/>
    <property type="molecule type" value="Genomic_DNA"/>
</dbReference>
<dbReference type="STRING" id="1408657.A0A0W4ZS98"/>
<comment type="subcellular location">
    <subcellularLocation>
        <location evidence="1">Membrane</location>
        <topology evidence="1">Multi-pass membrane protein</topology>
    </subcellularLocation>
</comment>
<dbReference type="GeneID" id="28939847"/>
<evidence type="ECO:0000256" key="1">
    <source>
        <dbReference type="ARBA" id="ARBA00004141"/>
    </source>
</evidence>
<keyword evidence="4 5" id="KW-0472">Membrane</keyword>
<dbReference type="GO" id="GO:0030150">
    <property type="term" value="P:protein import into mitochondrial matrix"/>
    <property type="evidence" value="ECO:0007669"/>
    <property type="project" value="EnsemblFungi"/>
</dbReference>
<evidence type="ECO:0008006" key="8">
    <source>
        <dbReference type="Google" id="ProtNLM"/>
    </source>
</evidence>
<dbReference type="eggNOG" id="KOG3324">
    <property type="taxonomic scope" value="Eukaryota"/>
</dbReference>
<evidence type="ECO:0000313" key="7">
    <source>
        <dbReference type="Proteomes" id="UP000053447"/>
    </source>
</evidence>
<keyword evidence="7" id="KW-1185">Reference proteome</keyword>
<dbReference type="PANTHER" id="PTHR15371:SF0">
    <property type="entry name" value="SD19278P"/>
    <property type="match status" value="1"/>
</dbReference>
<dbReference type="PANTHER" id="PTHR15371">
    <property type="entry name" value="TIM23"/>
    <property type="match status" value="1"/>
</dbReference>
<feature type="transmembrane region" description="Helical" evidence="5">
    <location>
        <begin position="187"/>
        <end position="204"/>
    </location>
</feature>
<keyword evidence="2 5" id="KW-0812">Transmembrane</keyword>
<protein>
    <recommendedName>
        <fullName evidence="8">Mitochondrial import inner membrane translocase subunit TIM23</fullName>
    </recommendedName>
</protein>
<keyword evidence="3 5" id="KW-1133">Transmembrane helix</keyword>
<accession>A0A0W4ZS98</accession>
<evidence type="ECO:0000256" key="4">
    <source>
        <dbReference type="ARBA" id="ARBA00023136"/>
    </source>
</evidence>
<evidence type="ECO:0000256" key="3">
    <source>
        <dbReference type="ARBA" id="ARBA00022989"/>
    </source>
</evidence>
<dbReference type="GO" id="GO:0030943">
    <property type="term" value="F:mitochondrion targeting sequence binding"/>
    <property type="evidence" value="ECO:0007669"/>
    <property type="project" value="EnsemblFungi"/>
</dbReference>
<organism evidence="6 7">
    <name type="scientific">Pneumocystis jirovecii (strain RU7)</name>
    <name type="common">Human pneumocystis pneumonia agent</name>
    <dbReference type="NCBI Taxonomy" id="1408657"/>
    <lineage>
        <taxon>Eukaryota</taxon>
        <taxon>Fungi</taxon>
        <taxon>Dikarya</taxon>
        <taxon>Ascomycota</taxon>
        <taxon>Taphrinomycotina</taxon>
        <taxon>Pneumocystomycetes</taxon>
        <taxon>Pneumocystaceae</taxon>
        <taxon>Pneumocystis</taxon>
    </lineage>
</organism>
<evidence type="ECO:0000256" key="2">
    <source>
        <dbReference type="ARBA" id="ARBA00022692"/>
    </source>
</evidence>
<name>A0A0W4ZS98_PNEJ7</name>
<reference evidence="7" key="1">
    <citation type="journal article" date="2016" name="Nat. Commun.">
        <title>Genome analysis of three Pneumocystis species reveals adaptation mechanisms to life exclusively in mammalian hosts.</title>
        <authorList>
            <person name="Ma L."/>
            <person name="Chen Z."/>
            <person name="Huang D.W."/>
            <person name="Kutty G."/>
            <person name="Ishihara M."/>
            <person name="Wang H."/>
            <person name="Abouelleil A."/>
            <person name="Bishop L."/>
            <person name="Davey E."/>
            <person name="Deng R."/>
            <person name="Deng X."/>
            <person name="Fan L."/>
            <person name="Fantoni G."/>
            <person name="Fitzgerald M."/>
            <person name="Gogineni E."/>
            <person name="Goldberg J.M."/>
            <person name="Handley G."/>
            <person name="Hu X."/>
            <person name="Huber C."/>
            <person name="Jiao X."/>
            <person name="Jones K."/>
            <person name="Levin J.Z."/>
            <person name="Liu Y."/>
            <person name="Macdonald P."/>
            <person name="Melnikov A."/>
            <person name="Raley C."/>
            <person name="Sassi M."/>
            <person name="Sherman B.T."/>
            <person name="Song X."/>
            <person name="Sykes S."/>
            <person name="Tran B."/>
            <person name="Walsh L."/>
            <person name="Xia Y."/>
            <person name="Yang J."/>
            <person name="Young S."/>
            <person name="Zeng Q."/>
            <person name="Zheng X."/>
            <person name="Stephens R."/>
            <person name="Nusbaum C."/>
            <person name="Birren B.W."/>
            <person name="Azadi P."/>
            <person name="Lempicki R.A."/>
            <person name="Cuomo C.A."/>
            <person name="Kovacs J.A."/>
        </authorList>
    </citation>
    <scope>NUCLEOTIDE SEQUENCE [LARGE SCALE GENOMIC DNA]</scope>
    <source>
        <strain evidence="7">RU7</strain>
    </source>
</reference>
<dbReference type="GO" id="GO:0008320">
    <property type="term" value="F:protein transmembrane transporter activity"/>
    <property type="evidence" value="ECO:0007669"/>
    <property type="project" value="EnsemblFungi"/>
</dbReference>
<dbReference type="InterPro" id="IPR045238">
    <property type="entry name" value="Tim23-like"/>
</dbReference>
<dbReference type="GO" id="GO:0005744">
    <property type="term" value="C:TIM23 mitochondrial import inner membrane translocase complex"/>
    <property type="evidence" value="ECO:0007669"/>
    <property type="project" value="EnsemblFungi"/>
</dbReference>
<dbReference type="Pfam" id="PF02466">
    <property type="entry name" value="Tim17"/>
    <property type="match status" value="1"/>
</dbReference>
<dbReference type="OrthoDB" id="159299at2759"/>
<dbReference type="RefSeq" id="XP_018230247.1">
    <property type="nucleotide sequence ID" value="XM_018373592.1"/>
</dbReference>
<gene>
    <name evidence="6" type="ORF">T551_01329</name>
</gene>
<comment type="caution">
    <text evidence="6">The sequence shown here is derived from an EMBL/GenBank/DDBJ whole genome shotgun (WGS) entry which is preliminary data.</text>
</comment>
<sequence>MGWLFPGKKSSTEQLERVKDDALAKSPYSAPETIELYDQGVLDPSRLHPLAGLGKALDYLSLEDAQLANLPGGKTAFPSRGWSDDLTYGTGTVYVSALGIGGAWGFFEGLSKAKKNVSTRVRFNSILNAMTSRGPFLANSVGVIALGYNAANSTLGYYRGKHDDMNSIISGALAGTVYKSTRGIKSIVIFSGICSGMAGIWCLSKRLFI</sequence>
<proteinExistence type="predicted"/>
<dbReference type="Proteomes" id="UP000053447">
    <property type="component" value="Unassembled WGS sequence"/>
</dbReference>
<evidence type="ECO:0000313" key="6">
    <source>
        <dbReference type="EMBL" id="KTW31257.1"/>
    </source>
</evidence>
<dbReference type="VEuPathDB" id="FungiDB:T551_01329"/>